<name>A0ACB9KEE9_BAUVA</name>
<gene>
    <name evidence="1" type="ORF">L6164_035575</name>
</gene>
<reference evidence="1 2" key="1">
    <citation type="journal article" date="2022" name="DNA Res.">
        <title>Chromosomal-level genome assembly of the orchid tree Bauhinia variegata (Leguminosae; Cercidoideae) supports the allotetraploid origin hypothesis of Bauhinia.</title>
        <authorList>
            <person name="Zhong Y."/>
            <person name="Chen Y."/>
            <person name="Zheng D."/>
            <person name="Pang J."/>
            <person name="Liu Y."/>
            <person name="Luo S."/>
            <person name="Meng S."/>
            <person name="Qian L."/>
            <person name="Wei D."/>
            <person name="Dai S."/>
            <person name="Zhou R."/>
        </authorList>
    </citation>
    <scope>NUCLEOTIDE SEQUENCE [LARGE SCALE GENOMIC DNA]</scope>
    <source>
        <strain evidence="1">BV-YZ2020</strain>
    </source>
</reference>
<dbReference type="Proteomes" id="UP000828941">
    <property type="component" value="Chromosome 14"/>
</dbReference>
<keyword evidence="2" id="KW-1185">Reference proteome</keyword>
<comment type="caution">
    <text evidence="1">The sequence shown here is derived from an EMBL/GenBank/DDBJ whole genome shotgun (WGS) entry which is preliminary data.</text>
</comment>
<protein>
    <submittedName>
        <fullName evidence="1">Uncharacterized protein</fullName>
    </submittedName>
</protein>
<dbReference type="EMBL" id="CM039439">
    <property type="protein sequence ID" value="KAI4295536.1"/>
    <property type="molecule type" value="Genomic_DNA"/>
</dbReference>
<evidence type="ECO:0000313" key="1">
    <source>
        <dbReference type="EMBL" id="KAI4295536.1"/>
    </source>
</evidence>
<proteinExistence type="predicted"/>
<evidence type="ECO:0000313" key="2">
    <source>
        <dbReference type="Proteomes" id="UP000828941"/>
    </source>
</evidence>
<sequence length="1067" mass="115281">MEEKRREAGALLPSSADSPASEPASSRRRAGGQKRKANSLNASNSSSTPSKRITREKASPAHPPAHNGPLTRARQIPNNLAAAAAESASASGGGSAPPAAFVKQSKHSVSHEILSGNLVAPGEEFNKESKWEALEAAIEAEFEDIRSRGVNAHVVPSHCGWFSWTDIHPIEKHTLPSFFNGKTENRTPDTYIEIRNWIMKKFHANPNALIELKDLSELNVADLDARQEVMEFLDYWGLINFHPFPSMDSAMASADDDVVAEKNSLLEQLYRFETLQLRSPVVPKTTLLTPSMPPGLFPESTIAEELVKQEGPSVEYHCNSCSADCSRKRYHCQKQADFDLCTDCFSNGKFGSGMSSTDFILMEPAEVPGVSGGKWTDQETLLLLEALELYKENWNEIAEHVATKTKAQCILHFVQMPIEDAFVDCSDDIEASFKENADAPATNNDSSVLKNTSEMIESRTGDGDGGEGQMLSPQNEISKTEDVSKVKGNKESPKPEDHGGEKITEETFKQDDTGEVKISDADNACAIMALKEAFEAVGYSLGSEDPSSFAEVGNPVMALAVFLARLVGNDAAVASAHNSLKSISGNSPSIQLAARHCFVLEDPPDDKKETTSSERDSNKDGDPDDKNDKQDRSMLDDKGLSNDVNDKKTETNAVENKSPLDSTNDGASEKPISLKEQAMPANHEEAGLDNCNDPSNSKLPANQAACTTQDSDGSTSKAEIISSSVGLGEGASIKEPCQPAKELKDGNVVSDSLPSEKNEVRHSVASNPAGDHLESSQTPKESEVVSVSITSDESKHSKSQSTNPVDESLGITNSVMDVDSASNSLPSERNISHPLVTSDSSQPTRTEKDVDMMPSVPLDKNEPSHPVMSNSHAENGACTGEVPTEDGTKSKDDSMKKKQDNKFEKVKRAAVSTLAAATVKAKLLANQEEDQIRQLATLLIEKQLHKLEAKLAFFNEMENVVMRMREHLDRSRQKLYHERAMIIASRLGLPASSSRGVPSSLPTNRIATNLANLGPRLPITMNPQRPPMSRSMGTSATTLPNPLASATAAGNSVRPASQDKLSSVGTK</sequence>
<accession>A0ACB9KEE9</accession>
<organism evidence="1 2">
    <name type="scientific">Bauhinia variegata</name>
    <name type="common">Purple orchid tree</name>
    <name type="synonym">Phanera variegata</name>
    <dbReference type="NCBI Taxonomy" id="167791"/>
    <lineage>
        <taxon>Eukaryota</taxon>
        <taxon>Viridiplantae</taxon>
        <taxon>Streptophyta</taxon>
        <taxon>Embryophyta</taxon>
        <taxon>Tracheophyta</taxon>
        <taxon>Spermatophyta</taxon>
        <taxon>Magnoliopsida</taxon>
        <taxon>eudicotyledons</taxon>
        <taxon>Gunneridae</taxon>
        <taxon>Pentapetalae</taxon>
        <taxon>rosids</taxon>
        <taxon>fabids</taxon>
        <taxon>Fabales</taxon>
        <taxon>Fabaceae</taxon>
        <taxon>Cercidoideae</taxon>
        <taxon>Cercideae</taxon>
        <taxon>Bauhiniinae</taxon>
        <taxon>Bauhinia</taxon>
    </lineage>
</organism>